<dbReference type="AlphaFoldDB" id="A0A8B9GU94"/>
<dbReference type="Ensembl" id="ENSAMXT00005002869.1">
    <property type="protein sequence ID" value="ENSAMXP00005002559.1"/>
    <property type="gene ID" value="ENSAMXG00005001479.1"/>
</dbReference>
<dbReference type="InterPro" id="IPR026092">
    <property type="entry name" value="RAI2/SOBP"/>
</dbReference>
<dbReference type="GO" id="GO:0048513">
    <property type="term" value="P:animal organ development"/>
    <property type="evidence" value="ECO:0007669"/>
    <property type="project" value="TreeGrafter"/>
</dbReference>
<evidence type="ECO:0000313" key="2">
    <source>
        <dbReference type="Ensembl" id="ENSAMXP00005002559.1"/>
    </source>
</evidence>
<reference evidence="2" key="1">
    <citation type="submission" date="2025-08" db="UniProtKB">
        <authorList>
            <consortium name="Ensembl"/>
        </authorList>
    </citation>
    <scope>IDENTIFICATION</scope>
</reference>
<dbReference type="Pfam" id="PF15279">
    <property type="entry name" value="SOBP"/>
    <property type="match status" value="1"/>
</dbReference>
<dbReference type="GO" id="GO:0005634">
    <property type="term" value="C:nucleus"/>
    <property type="evidence" value="ECO:0007669"/>
    <property type="project" value="TreeGrafter"/>
</dbReference>
<feature type="region of interest" description="Disordered" evidence="1">
    <location>
        <begin position="481"/>
        <end position="501"/>
    </location>
</feature>
<evidence type="ECO:0000313" key="3">
    <source>
        <dbReference type="Proteomes" id="UP000694621"/>
    </source>
</evidence>
<organism evidence="2 3">
    <name type="scientific">Astyanax mexicanus</name>
    <name type="common">Blind cave fish</name>
    <name type="synonym">Astyanax fasciatus mexicanus</name>
    <dbReference type="NCBI Taxonomy" id="7994"/>
    <lineage>
        <taxon>Eukaryota</taxon>
        <taxon>Metazoa</taxon>
        <taxon>Chordata</taxon>
        <taxon>Craniata</taxon>
        <taxon>Vertebrata</taxon>
        <taxon>Euteleostomi</taxon>
        <taxon>Actinopterygii</taxon>
        <taxon>Neopterygii</taxon>
        <taxon>Teleostei</taxon>
        <taxon>Ostariophysi</taxon>
        <taxon>Characiformes</taxon>
        <taxon>Characoidei</taxon>
        <taxon>Acestrorhamphidae</taxon>
        <taxon>Acestrorhamphinae</taxon>
        <taxon>Astyanax</taxon>
    </lineage>
</organism>
<evidence type="ECO:0000256" key="1">
    <source>
        <dbReference type="SAM" id="MobiDB-lite"/>
    </source>
</evidence>
<protein>
    <submittedName>
        <fullName evidence="2">Retinoic acid induced 2</fullName>
    </submittedName>
</protein>
<dbReference type="PANTHER" id="PTHR23186:SF3">
    <property type="entry name" value="RETINOIC ACID-INDUCED PROTEIN 2"/>
    <property type="match status" value="1"/>
</dbReference>
<proteinExistence type="predicted"/>
<name>A0A8B9GU94_ASTMX</name>
<sequence length="531" mass="55926">MEDPCKDSVPIDMANPQEICNNALNGGEVVSKLESETTPIIPNETWNVSSPTITKRSLSPLLTIQATPVVAPATESPGGVALKVATTVLQPICLGESPVVLPILAGTAAPQVGQTGTTPYLMTSQGPLSLPLVLEQQVLQHLNPQLLQQTATCPALSLQNMLCQNPSLALGPPPALDQKGAGPVLDASLLTLLQNPNFAAILQDLFPGQGNTSPTCHTASPPQADPFSSTFLTPPPFAHAYSSPLAPLVPPATLLVPYPVVVPLPVPLPIPIPIPIPVSTCKDTKVDTEPPKPTFSLSKSTQTSTHDFLSVVTPNKVTAVPQPPFGSPSSPVLKEGEVLDLSFKPPQTQQMQSGSSVEIQQFQQDSALDLSVPGERKTCIQSCSIYGLPPTDSLSHPRDRTSWVVDNGSSGSVISSVHDAALGSSGNIEIVSTSQTAKVIVSVKDAMPAIFCGKLKGLSGVSTKNFSIKCDASQGSYAALPRAQGEQQGDPRDTLKKIPKNRAIKLKKVSSQEIHILPIKKQRLAAFLPRK</sequence>
<accession>A0A8B9GU94</accession>
<dbReference type="Proteomes" id="UP000694621">
    <property type="component" value="Unplaced"/>
</dbReference>
<dbReference type="PANTHER" id="PTHR23186">
    <property type="entry name" value="RETINOIC ACID-INDUCED PROTEIN 2"/>
    <property type="match status" value="1"/>
</dbReference>